<keyword evidence="2" id="KW-1185">Reference proteome</keyword>
<keyword evidence="1" id="KW-0732">Signal</keyword>
<dbReference type="PANTHER" id="PTHR21112:SF0">
    <property type="entry name" value="CHEMOSENSORY PROTEIN A 29A-RELATED"/>
    <property type="match status" value="1"/>
</dbReference>
<name>A0ABM4GDN2_DROKI</name>
<protein>
    <submittedName>
        <fullName evidence="3">Uncharacterized protein</fullName>
    </submittedName>
</protein>
<sequence length="189" mass="21842">MDSRCLLARVFLGVLLMHSCEAARKWDYEPMSLSSTTTDPSKILIKTKIDRIGRGEFAISATAMFNYTTTEETMVECLVYRSSSGAEADYKLLPWAIPRQTFHEHLNTYYKEVTMRVFKKCSNFPYFEGDFQPPFPKMNYVAEKCALGDDDRLPEICPPGFYKIVFKCFGKNQPSWSFTAVFRLKPKLF</sequence>
<dbReference type="RefSeq" id="XP_070140834.1">
    <property type="nucleotide sequence ID" value="XM_070284733.1"/>
</dbReference>
<dbReference type="InterPro" id="IPR010512">
    <property type="entry name" value="DUF1091"/>
</dbReference>
<dbReference type="PANTHER" id="PTHR21112">
    <property type="entry name" value="CHEMOSENSORY PROTEIN A 29A-RELATED"/>
    <property type="match status" value="1"/>
</dbReference>
<proteinExistence type="predicted"/>
<organism evidence="2 3">
    <name type="scientific">Drosophila kikkawai</name>
    <name type="common">Fruit fly</name>
    <dbReference type="NCBI Taxonomy" id="30033"/>
    <lineage>
        <taxon>Eukaryota</taxon>
        <taxon>Metazoa</taxon>
        <taxon>Ecdysozoa</taxon>
        <taxon>Arthropoda</taxon>
        <taxon>Hexapoda</taxon>
        <taxon>Insecta</taxon>
        <taxon>Pterygota</taxon>
        <taxon>Neoptera</taxon>
        <taxon>Endopterygota</taxon>
        <taxon>Diptera</taxon>
        <taxon>Brachycera</taxon>
        <taxon>Muscomorpha</taxon>
        <taxon>Ephydroidea</taxon>
        <taxon>Drosophilidae</taxon>
        <taxon>Drosophila</taxon>
        <taxon>Sophophora</taxon>
    </lineage>
</organism>
<reference evidence="2" key="1">
    <citation type="submission" date="2025-05" db="UniProtKB">
        <authorList>
            <consortium name="RefSeq"/>
        </authorList>
    </citation>
    <scope>NUCLEOTIDE SEQUENCE [LARGE SCALE GENOMIC DNA]</scope>
    <source>
        <strain evidence="2">14028-0561.14</strain>
    </source>
</reference>
<dbReference type="RefSeq" id="XP_017025083.3">
    <property type="nucleotide sequence ID" value="XM_017169594.3"/>
</dbReference>
<reference evidence="3" key="2">
    <citation type="submission" date="2025-08" db="UniProtKB">
        <authorList>
            <consortium name="RefSeq"/>
        </authorList>
    </citation>
    <scope>IDENTIFICATION</scope>
    <source>
        <strain evidence="3">14028-0561.14</strain>
        <tissue evidence="3">Whole fly</tissue>
    </source>
</reference>
<evidence type="ECO:0000313" key="3">
    <source>
        <dbReference type="RefSeq" id="XP_070140834.1"/>
    </source>
</evidence>
<evidence type="ECO:0000313" key="2">
    <source>
        <dbReference type="Proteomes" id="UP001652661"/>
    </source>
</evidence>
<dbReference type="Pfam" id="PF06477">
    <property type="entry name" value="DUF1091"/>
    <property type="match status" value="1"/>
</dbReference>
<dbReference type="GeneID" id="138928161"/>
<feature type="chain" id="PRO_5046764605" evidence="1">
    <location>
        <begin position="23"/>
        <end position="189"/>
    </location>
</feature>
<evidence type="ECO:0000256" key="1">
    <source>
        <dbReference type="SAM" id="SignalP"/>
    </source>
</evidence>
<gene>
    <name evidence="3" type="primary">LOC138928161</name>
</gene>
<feature type="signal peptide" evidence="1">
    <location>
        <begin position="1"/>
        <end position="22"/>
    </location>
</feature>
<dbReference type="Proteomes" id="UP001652661">
    <property type="component" value="Chromosome 2R"/>
</dbReference>
<accession>A0ABM4GDN2</accession>